<proteinExistence type="predicted"/>
<evidence type="ECO:0000313" key="2">
    <source>
        <dbReference type="Proteomes" id="UP000540909"/>
    </source>
</evidence>
<gene>
    <name evidence="1" type="ORF">GGD57_005246</name>
</gene>
<dbReference type="AlphaFoldDB" id="A0A7W6W7F6"/>
<dbReference type="Proteomes" id="UP000540909">
    <property type="component" value="Unassembled WGS sequence"/>
</dbReference>
<accession>A0A7W6W7F6</accession>
<evidence type="ECO:0000313" key="1">
    <source>
        <dbReference type="EMBL" id="MBB4238632.1"/>
    </source>
</evidence>
<comment type="caution">
    <text evidence="1">The sequence shown here is derived from an EMBL/GenBank/DDBJ whole genome shotgun (WGS) entry which is preliminary data.</text>
</comment>
<dbReference type="EMBL" id="JACIFY010000024">
    <property type="protein sequence ID" value="MBB4238632.1"/>
    <property type="molecule type" value="Genomic_DNA"/>
</dbReference>
<name>A0A7W6W7F6_9HYPH</name>
<organism evidence="1 2">
    <name type="scientific">Rhizobium esperanzae</name>
    <dbReference type="NCBI Taxonomy" id="1967781"/>
    <lineage>
        <taxon>Bacteria</taxon>
        <taxon>Pseudomonadati</taxon>
        <taxon>Pseudomonadota</taxon>
        <taxon>Alphaproteobacteria</taxon>
        <taxon>Hyphomicrobiales</taxon>
        <taxon>Rhizobiaceae</taxon>
        <taxon>Rhizobium/Agrobacterium group</taxon>
        <taxon>Rhizobium</taxon>
    </lineage>
</organism>
<protein>
    <submittedName>
        <fullName evidence="1">Uncharacterized protein</fullName>
    </submittedName>
</protein>
<sequence length="118" mass="12570">MTSRSDRKFAPLNPAFAIPSLIFGFLVAFASAGITFAQDPLADFPLVIVCKTKDTYHVFQLSRVTQDGVATYAGSARIAGTITLHGHAKAIGSPEGGNCLDKTLDELRASGRTRDLKS</sequence>
<reference evidence="1 2" key="1">
    <citation type="submission" date="2020-08" db="EMBL/GenBank/DDBJ databases">
        <title>Genomic Encyclopedia of Type Strains, Phase IV (KMG-V): Genome sequencing to study the core and pangenomes of soil and plant-associated prokaryotes.</title>
        <authorList>
            <person name="Whitman W."/>
        </authorList>
    </citation>
    <scope>NUCLEOTIDE SEQUENCE [LARGE SCALE GENOMIC DNA]</scope>
    <source>
        <strain evidence="1 2">SEMIA 4089</strain>
    </source>
</reference>